<sequence length="356" mass="37581">MDGQFKRLLLQALFSPSSAALGRALKQHRIASAPVSEFLPLLPAGLKERARLLDNTGSLSAHYAHLREQGWRWIALGDEEYPALLADIQDPPGVLAVRGQMDTLHAPALAIVGARNASADGLDNSRRFSRQLAAAGFVVVSGLALGVDAAAHRGALATGNTVAVLGSGPDRIYPPRNAMLAGQIVDSGGAVVTEFAPGSAPLPSQFPLRNRIISGLSLGTLVVEAALRSGSLITARTALSQGREVFAIPGSIHNPLSKGCHQLLRDGANWLESVDDIFQAFGDFRRCVESSGVREDAAQPALLQHLTSGLNSMDVLQARSGLPMNELAGQLSDLELEGWVERVSGGYLKRSASHTS</sequence>
<keyword evidence="5" id="KW-1185">Reference proteome</keyword>
<dbReference type="RefSeq" id="WP_022985794.1">
    <property type="nucleotide sequence ID" value="NZ_CAXGPP010000033.1"/>
</dbReference>
<accession>A0A418XZD5</accession>
<dbReference type="SUPFAM" id="SSF102405">
    <property type="entry name" value="MCP/YpsA-like"/>
    <property type="match status" value="1"/>
</dbReference>
<dbReference type="Pfam" id="PF17782">
    <property type="entry name" value="WHD_DprA"/>
    <property type="match status" value="1"/>
</dbReference>
<dbReference type="GO" id="GO:0009294">
    <property type="term" value="P:DNA-mediated transformation"/>
    <property type="evidence" value="ECO:0007669"/>
    <property type="project" value="InterPro"/>
</dbReference>
<dbReference type="Gene3D" id="1.10.10.10">
    <property type="entry name" value="Winged helix-like DNA-binding domain superfamily/Winged helix DNA-binding domain"/>
    <property type="match status" value="1"/>
</dbReference>
<feature type="domain" description="DprA winged helix" evidence="3">
    <location>
        <begin position="295"/>
        <end position="346"/>
    </location>
</feature>
<dbReference type="EMBL" id="QYYA01000002">
    <property type="protein sequence ID" value="RJG18377.1"/>
    <property type="molecule type" value="Genomic_DNA"/>
</dbReference>
<dbReference type="InterPro" id="IPR057666">
    <property type="entry name" value="DrpA_SLOG"/>
</dbReference>
<reference evidence="4 5" key="1">
    <citation type="submission" date="2018-09" db="EMBL/GenBank/DDBJ databases">
        <title>Alcanivorax profundi sp. nov., isolated from 1000 m-depth seawater of the Mariana Trench.</title>
        <authorList>
            <person name="Liu J."/>
        </authorList>
    </citation>
    <scope>NUCLEOTIDE SEQUENCE [LARGE SCALE GENOMIC DNA]</scope>
    <source>
        <strain evidence="4 5">MTEO17</strain>
    </source>
</reference>
<dbReference type="PANTHER" id="PTHR43022">
    <property type="entry name" value="PROTEIN SMF"/>
    <property type="match status" value="1"/>
</dbReference>
<evidence type="ECO:0000259" key="3">
    <source>
        <dbReference type="Pfam" id="PF17782"/>
    </source>
</evidence>
<feature type="domain" description="Smf/DprA SLOG" evidence="2">
    <location>
        <begin position="74"/>
        <end position="281"/>
    </location>
</feature>
<evidence type="ECO:0000256" key="1">
    <source>
        <dbReference type="ARBA" id="ARBA00006525"/>
    </source>
</evidence>
<dbReference type="OrthoDB" id="9785707at2"/>
<protein>
    <submittedName>
        <fullName evidence="4">DNA-protecting protein DprA</fullName>
    </submittedName>
</protein>
<dbReference type="InterPro" id="IPR003488">
    <property type="entry name" value="DprA"/>
</dbReference>
<dbReference type="AlphaFoldDB" id="A0A418XZD5"/>
<dbReference type="InterPro" id="IPR036388">
    <property type="entry name" value="WH-like_DNA-bd_sf"/>
</dbReference>
<evidence type="ECO:0000313" key="4">
    <source>
        <dbReference type="EMBL" id="RJG18377.1"/>
    </source>
</evidence>
<organism evidence="4 5">
    <name type="scientific">Alcanivorax profundi</name>
    <dbReference type="NCBI Taxonomy" id="2338368"/>
    <lineage>
        <taxon>Bacteria</taxon>
        <taxon>Pseudomonadati</taxon>
        <taxon>Pseudomonadota</taxon>
        <taxon>Gammaproteobacteria</taxon>
        <taxon>Oceanospirillales</taxon>
        <taxon>Alcanivoracaceae</taxon>
        <taxon>Alcanivorax</taxon>
    </lineage>
</organism>
<comment type="similarity">
    <text evidence="1">Belongs to the DprA/Smf family.</text>
</comment>
<evidence type="ECO:0000313" key="5">
    <source>
        <dbReference type="Proteomes" id="UP000283734"/>
    </source>
</evidence>
<dbReference type="Pfam" id="PF02481">
    <property type="entry name" value="DNA_processg_A"/>
    <property type="match status" value="1"/>
</dbReference>
<evidence type="ECO:0000259" key="2">
    <source>
        <dbReference type="Pfam" id="PF02481"/>
    </source>
</evidence>
<gene>
    <name evidence="4" type="primary">dprA</name>
    <name evidence="4" type="ORF">D4A39_07855</name>
</gene>
<comment type="caution">
    <text evidence="4">The sequence shown here is derived from an EMBL/GenBank/DDBJ whole genome shotgun (WGS) entry which is preliminary data.</text>
</comment>
<proteinExistence type="inferred from homology"/>
<dbReference type="Proteomes" id="UP000283734">
    <property type="component" value="Unassembled WGS sequence"/>
</dbReference>
<name>A0A418XZD5_9GAMM</name>
<dbReference type="NCBIfam" id="TIGR00732">
    <property type="entry name" value="dprA"/>
    <property type="match status" value="1"/>
</dbReference>
<dbReference type="PANTHER" id="PTHR43022:SF1">
    <property type="entry name" value="PROTEIN SMF"/>
    <property type="match status" value="1"/>
</dbReference>
<dbReference type="Gene3D" id="3.40.50.450">
    <property type="match status" value="1"/>
</dbReference>
<dbReference type="InterPro" id="IPR041614">
    <property type="entry name" value="DprA_WH"/>
</dbReference>